<dbReference type="Proteomes" id="UP000198972">
    <property type="component" value="Unassembled WGS sequence"/>
</dbReference>
<accession>A0A1G7VL37</accession>
<evidence type="ECO:0000313" key="1">
    <source>
        <dbReference type="EMBL" id="SDG60526.1"/>
    </source>
</evidence>
<reference evidence="1 2" key="1">
    <citation type="submission" date="2016-10" db="EMBL/GenBank/DDBJ databases">
        <authorList>
            <person name="de Groot N.N."/>
        </authorList>
    </citation>
    <scope>NUCLEOTIDE SEQUENCE [LARGE SCALE GENOMIC DNA]</scope>
    <source>
        <strain evidence="1 2">DSM 28129</strain>
    </source>
</reference>
<keyword evidence="2" id="KW-1185">Reference proteome</keyword>
<dbReference type="EMBL" id="FNBG01000075">
    <property type="protein sequence ID" value="SDG60526.1"/>
    <property type="molecule type" value="Genomic_DNA"/>
</dbReference>
<evidence type="ECO:0000313" key="2">
    <source>
        <dbReference type="Proteomes" id="UP000198972"/>
    </source>
</evidence>
<organism evidence="1 2">
    <name type="scientific">Fontibacillus panacisegetis</name>
    <dbReference type="NCBI Taxonomy" id="670482"/>
    <lineage>
        <taxon>Bacteria</taxon>
        <taxon>Bacillati</taxon>
        <taxon>Bacillota</taxon>
        <taxon>Bacilli</taxon>
        <taxon>Bacillales</taxon>
        <taxon>Paenibacillaceae</taxon>
        <taxon>Fontibacillus</taxon>
    </lineage>
</organism>
<feature type="non-terminal residue" evidence="1">
    <location>
        <position position="234"/>
    </location>
</feature>
<dbReference type="AlphaFoldDB" id="A0A1G7VL37"/>
<protein>
    <submittedName>
        <fullName evidence="1">Uncharacterized protein</fullName>
    </submittedName>
</protein>
<name>A0A1G7VL37_9BACL</name>
<proteinExistence type="predicted"/>
<sequence>MKKWISLCLAMNIFLIEVLSVGYVFAEEKTASETGSPTSSISSVTSSVYDELFINLSASLDPDDIITISSVADRFVVDRSWVTAELVKGYKLSDIYQGLLFQEKGGEYQIYMDRLYPDLPLDPLTAFNKQSLAVTNAVYDSLLPDIVAQEVSPSSVTKNVYGRLMQGAASGMGYDDVALKRQPLRIDQAPYGVGSVQDQISTVDGSLQIKVTDLFVKGANGMDFALTRVYDSTM</sequence>
<gene>
    <name evidence="1" type="ORF">SAMN04488542_1751</name>
</gene>